<feature type="non-terminal residue" evidence="1">
    <location>
        <position position="1"/>
    </location>
</feature>
<evidence type="ECO:0000313" key="2">
    <source>
        <dbReference type="Proteomes" id="UP000294650"/>
    </source>
</evidence>
<reference evidence="1 2" key="1">
    <citation type="submission" date="2019-03" db="EMBL/GenBank/DDBJ databases">
        <title>Genomic Encyclopedia of Type Strains, Phase IV (KMG-IV): sequencing the most valuable type-strain genomes for metagenomic binning, comparative biology and taxonomic classification.</title>
        <authorList>
            <person name="Goeker M."/>
        </authorList>
    </citation>
    <scope>NUCLEOTIDE SEQUENCE [LARGE SCALE GENOMIC DNA]</scope>
    <source>
        <strain evidence="1 2">DSM 25894</strain>
    </source>
</reference>
<name>A0A4R3MKP7_9BACI</name>
<protein>
    <submittedName>
        <fullName evidence="1">Uncharacterized protein</fullName>
    </submittedName>
</protein>
<dbReference type="AlphaFoldDB" id="A0A4R3MKP7"/>
<sequence>VGFVGADWITDNHDPVSRDDLLDCFNEEDIEPSIKLLVSIIRIHV</sequence>
<evidence type="ECO:0000313" key="1">
    <source>
        <dbReference type="EMBL" id="TCT14391.1"/>
    </source>
</evidence>
<proteinExistence type="predicted"/>
<accession>A0A4R3MKP7</accession>
<dbReference type="EMBL" id="SMAN01000042">
    <property type="protein sequence ID" value="TCT14391.1"/>
    <property type="molecule type" value="Genomic_DNA"/>
</dbReference>
<organism evidence="1 2">
    <name type="scientific">Melghiribacillus thermohalophilus</name>
    <dbReference type="NCBI Taxonomy" id="1324956"/>
    <lineage>
        <taxon>Bacteria</taxon>
        <taxon>Bacillati</taxon>
        <taxon>Bacillota</taxon>
        <taxon>Bacilli</taxon>
        <taxon>Bacillales</taxon>
        <taxon>Bacillaceae</taxon>
        <taxon>Melghiribacillus</taxon>
    </lineage>
</organism>
<keyword evidence="2" id="KW-1185">Reference proteome</keyword>
<dbReference type="Proteomes" id="UP000294650">
    <property type="component" value="Unassembled WGS sequence"/>
</dbReference>
<comment type="caution">
    <text evidence="1">The sequence shown here is derived from an EMBL/GenBank/DDBJ whole genome shotgun (WGS) entry which is preliminary data.</text>
</comment>
<gene>
    <name evidence="1" type="ORF">EDD68_1421</name>
</gene>